<proteinExistence type="predicted"/>
<sequence>MYAIIGYAVQGTRLKFVYSNFLAWLCW</sequence>
<organism evidence="1">
    <name type="scientific">Anguilla anguilla</name>
    <name type="common">European freshwater eel</name>
    <name type="synonym">Muraena anguilla</name>
    <dbReference type="NCBI Taxonomy" id="7936"/>
    <lineage>
        <taxon>Eukaryota</taxon>
        <taxon>Metazoa</taxon>
        <taxon>Chordata</taxon>
        <taxon>Craniata</taxon>
        <taxon>Vertebrata</taxon>
        <taxon>Euteleostomi</taxon>
        <taxon>Actinopterygii</taxon>
        <taxon>Neopterygii</taxon>
        <taxon>Teleostei</taxon>
        <taxon>Anguilliformes</taxon>
        <taxon>Anguillidae</taxon>
        <taxon>Anguilla</taxon>
    </lineage>
</organism>
<reference evidence="1" key="1">
    <citation type="submission" date="2014-11" db="EMBL/GenBank/DDBJ databases">
        <authorList>
            <person name="Amaro Gonzalez C."/>
        </authorList>
    </citation>
    <scope>NUCLEOTIDE SEQUENCE</scope>
</reference>
<evidence type="ECO:0000313" key="1">
    <source>
        <dbReference type="EMBL" id="JAG99595.1"/>
    </source>
</evidence>
<protein>
    <submittedName>
        <fullName evidence="1">Uncharacterized protein</fullName>
    </submittedName>
</protein>
<dbReference type="EMBL" id="GBXM01108981">
    <property type="protein sequence ID" value="JAG99595.1"/>
    <property type="molecule type" value="Transcribed_RNA"/>
</dbReference>
<name>A0A0E9P588_ANGAN</name>
<dbReference type="AlphaFoldDB" id="A0A0E9P588"/>
<reference evidence="1" key="2">
    <citation type="journal article" date="2015" name="Fish Shellfish Immunol.">
        <title>Early steps in the European eel (Anguilla anguilla)-Vibrio vulnificus interaction in the gills: Role of the RtxA13 toxin.</title>
        <authorList>
            <person name="Callol A."/>
            <person name="Pajuelo D."/>
            <person name="Ebbesson L."/>
            <person name="Teles M."/>
            <person name="MacKenzie S."/>
            <person name="Amaro C."/>
        </authorList>
    </citation>
    <scope>NUCLEOTIDE SEQUENCE</scope>
</reference>
<accession>A0A0E9P588</accession>